<reference evidence="2" key="1">
    <citation type="journal article" date="2024" name="Proc. Natl. Acad. Sci. U.S.A.">
        <title>Extraordinary preservation of gene collinearity over three hundred million years revealed in homosporous lycophytes.</title>
        <authorList>
            <person name="Li C."/>
            <person name="Wickell D."/>
            <person name="Kuo L.Y."/>
            <person name="Chen X."/>
            <person name="Nie B."/>
            <person name="Liao X."/>
            <person name="Peng D."/>
            <person name="Ji J."/>
            <person name="Jenkins J."/>
            <person name="Williams M."/>
            <person name="Shu S."/>
            <person name="Plott C."/>
            <person name="Barry K."/>
            <person name="Rajasekar S."/>
            <person name="Grimwood J."/>
            <person name="Han X."/>
            <person name="Sun S."/>
            <person name="Hou Z."/>
            <person name="He W."/>
            <person name="Dai G."/>
            <person name="Sun C."/>
            <person name="Schmutz J."/>
            <person name="Leebens-Mack J.H."/>
            <person name="Li F.W."/>
            <person name="Wang L."/>
        </authorList>
    </citation>
    <scope>NUCLEOTIDE SEQUENCE [LARGE SCALE GENOMIC DNA]</scope>
    <source>
        <strain evidence="2">cv. PW_Plant_1</strain>
    </source>
</reference>
<dbReference type="EMBL" id="CM055107">
    <property type="protein sequence ID" value="KAJ7526471.1"/>
    <property type="molecule type" value="Genomic_DNA"/>
</dbReference>
<keyword evidence="2" id="KW-1185">Reference proteome</keyword>
<sequence length="180" mass="20273">MGSSRRSFKKRKAKVRVGLPSNKPFKISAPPALHLPNSGHRLEWNDKGTRLANYRSLGLVANPNLLGARSGSEDVVQLASLQKFREEEQMDQIDGSDMEADDVKSALGKKRKDGKRNPLQRLTLMQRVYVGRLIEKYGNDFEAMARDIKLNKMQHSSGSLKKLCARFHGYHILPDSTLNT</sequence>
<gene>
    <name evidence="1" type="ORF">O6H91_16G007700</name>
</gene>
<proteinExistence type="predicted"/>
<name>A0ACC2B9P6_DIPCM</name>
<dbReference type="Proteomes" id="UP001162992">
    <property type="component" value="Chromosome 16"/>
</dbReference>
<accession>A0ACC2B9P6</accession>
<evidence type="ECO:0000313" key="2">
    <source>
        <dbReference type="Proteomes" id="UP001162992"/>
    </source>
</evidence>
<protein>
    <submittedName>
        <fullName evidence="1">Uncharacterized protein</fullName>
    </submittedName>
</protein>
<organism evidence="1 2">
    <name type="scientific">Diphasiastrum complanatum</name>
    <name type="common">Issler's clubmoss</name>
    <name type="synonym">Lycopodium complanatum</name>
    <dbReference type="NCBI Taxonomy" id="34168"/>
    <lineage>
        <taxon>Eukaryota</taxon>
        <taxon>Viridiplantae</taxon>
        <taxon>Streptophyta</taxon>
        <taxon>Embryophyta</taxon>
        <taxon>Tracheophyta</taxon>
        <taxon>Lycopodiopsida</taxon>
        <taxon>Lycopodiales</taxon>
        <taxon>Lycopodiaceae</taxon>
        <taxon>Lycopodioideae</taxon>
        <taxon>Diphasiastrum</taxon>
    </lineage>
</organism>
<evidence type="ECO:0000313" key="1">
    <source>
        <dbReference type="EMBL" id="KAJ7526471.1"/>
    </source>
</evidence>
<comment type="caution">
    <text evidence="1">The sequence shown here is derived from an EMBL/GenBank/DDBJ whole genome shotgun (WGS) entry which is preliminary data.</text>
</comment>